<evidence type="ECO:0000313" key="2">
    <source>
        <dbReference type="Proteomes" id="UP001595887"/>
    </source>
</evidence>
<dbReference type="InterPro" id="IPR029058">
    <property type="entry name" value="AB_hydrolase_fold"/>
</dbReference>
<evidence type="ECO:0000313" key="1">
    <source>
        <dbReference type="EMBL" id="MFC4292767.1"/>
    </source>
</evidence>
<dbReference type="RefSeq" id="WP_381423728.1">
    <property type="nucleotide sequence ID" value="NZ_JBHSDH010000013.1"/>
</dbReference>
<organism evidence="1 2">
    <name type="scientific">Sphingorhabdus arenilitoris</name>
    <dbReference type="NCBI Taxonomy" id="1490041"/>
    <lineage>
        <taxon>Bacteria</taxon>
        <taxon>Pseudomonadati</taxon>
        <taxon>Pseudomonadota</taxon>
        <taxon>Alphaproteobacteria</taxon>
        <taxon>Sphingomonadales</taxon>
        <taxon>Sphingomonadaceae</taxon>
        <taxon>Sphingorhabdus</taxon>
    </lineage>
</organism>
<proteinExistence type="predicted"/>
<name>A0ABV8RHE5_9SPHN</name>
<sequence>MTATLRHISYDFGGCGEYCLAIGDQDAARRILIIPPLFDEMNRMRRVIVSAMRRLGNDDLQVFLPDLPGCNESQADLSNQDLSTWRRAMLSAAEQLAITHIASLRGGCLIDDGAQDLPHWRLSPAKGASLLKTMIRARIAGDKEAGIVTSAEQLLAAARGAPIELAGHRFGAAMLQSLEAAEARALPHLALCNLGGGGVTGSALWLRAEPQDDPQMAESLAQNLNLWSASCAG</sequence>
<accession>A0ABV8RHE5</accession>
<comment type="caution">
    <text evidence="1">The sequence shown here is derived from an EMBL/GenBank/DDBJ whole genome shotgun (WGS) entry which is preliminary data.</text>
</comment>
<reference evidence="2" key="1">
    <citation type="journal article" date="2019" name="Int. J. Syst. Evol. Microbiol.">
        <title>The Global Catalogue of Microorganisms (GCM) 10K type strain sequencing project: providing services to taxonomists for standard genome sequencing and annotation.</title>
        <authorList>
            <consortium name="The Broad Institute Genomics Platform"/>
            <consortium name="The Broad Institute Genome Sequencing Center for Infectious Disease"/>
            <person name="Wu L."/>
            <person name="Ma J."/>
        </authorList>
    </citation>
    <scope>NUCLEOTIDE SEQUENCE [LARGE SCALE GENOMIC DNA]</scope>
    <source>
        <strain evidence="2">CECT 8531</strain>
    </source>
</reference>
<dbReference type="SUPFAM" id="SSF53474">
    <property type="entry name" value="alpha/beta-Hydrolases"/>
    <property type="match status" value="1"/>
</dbReference>
<protein>
    <submittedName>
        <fullName evidence="1">Uncharacterized protein</fullName>
    </submittedName>
</protein>
<keyword evidence="2" id="KW-1185">Reference proteome</keyword>
<dbReference type="EMBL" id="JBHSDH010000013">
    <property type="protein sequence ID" value="MFC4292767.1"/>
    <property type="molecule type" value="Genomic_DNA"/>
</dbReference>
<gene>
    <name evidence="1" type="ORF">ACFOWX_10115</name>
</gene>
<dbReference type="Proteomes" id="UP001595887">
    <property type="component" value="Unassembled WGS sequence"/>
</dbReference>